<evidence type="ECO:0000256" key="6">
    <source>
        <dbReference type="PIRSR" id="PIRSR619791-2"/>
    </source>
</evidence>
<organism evidence="7">
    <name type="scientific">Oppiella nova</name>
    <dbReference type="NCBI Taxonomy" id="334625"/>
    <lineage>
        <taxon>Eukaryota</taxon>
        <taxon>Metazoa</taxon>
        <taxon>Ecdysozoa</taxon>
        <taxon>Arthropoda</taxon>
        <taxon>Chelicerata</taxon>
        <taxon>Arachnida</taxon>
        <taxon>Acari</taxon>
        <taxon>Acariformes</taxon>
        <taxon>Sarcoptiformes</taxon>
        <taxon>Oribatida</taxon>
        <taxon>Brachypylina</taxon>
        <taxon>Oppioidea</taxon>
        <taxon>Oppiidae</taxon>
        <taxon>Oppiella</taxon>
    </lineage>
</organism>
<evidence type="ECO:0000313" key="7">
    <source>
        <dbReference type="EMBL" id="CAD7651021.1"/>
    </source>
</evidence>
<keyword evidence="3" id="KW-0560">Oxidoreductase</keyword>
<dbReference type="InterPro" id="IPR037120">
    <property type="entry name" value="Haem_peroxidase_sf_animal"/>
</dbReference>
<protein>
    <recommendedName>
        <fullName evidence="9">Peroxidase</fullName>
    </recommendedName>
</protein>
<dbReference type="FunFam" id="1.10.640.10:FF:000003">
    <property type="entry name" value="chorion peroxidase"/>
    <property type="match status" value="1"/>
</dbReference>
<feature type="binding site" description="axial binding residue" evidence="6">
    <location>
        <position position="496"/>
    </location>
    <ligand>
        <name>heme b</name>
        <dbReference type="ChEBI" id="CHEBI:60344"/>
    </ligand>
    <ligandPart>
        <name>Fe</name>
        <dbReference type="ChEBI" id="CHEBI:18248"/>
    </ligandPart>
</feature>
<keyword evidence="6" id="KW-0408">Iron</keyword>
<dbReference type="PANTHER" id="PTHR11475:SF4">
    <property type="entry name" value="CHORION PEROXIDASE"/>
    <property type="match status" value="1"/>
</dbReference>
<dbReference type="InterPro" id="IPR019791">
    <property type="entry name" value="Haem_peroxidase_animal"/>
</dbReference>
<evidence type="ECO:0000256" key="1">
    <source>
        <dbReference type="ARBA" id="ARBA00004613"/>
    </source>
</evidence>
<dbReference type="Proteomes" id="UP000728032">
    <property type="component" value="Unassembled WGS sequence"/>
</dbReference>
<keyword evidence="6" id="KW-0479">Metal-binding</keyword>
<dbReference type="InterPro" id="IPR010255">
    <property type="entry name" value="Haem_peroxidase_sf"/>
</dbReference>
<dbReference type="SUPFAM" id="SSF48113">
    <property type="entry name" value="Heme-dependent peroxidases"/>
    <property type="match status" value="1"/>
</dbReference>
<keyword evidence="5" id="KW-0325">Glycoprotein</keyword>
<dbReference type="GO" id="GO:0020037">
    <property type="term" value="F:heme binding"/>
    <property type="evidence" value="ECO:0007669"/>
    <property type="project" value="InterPro"/>
</dbReference>
<keyword evidence="8" id="KW-1185">Reference proteome</keyword>
<dbReference type="GO" id="GO:0004601">
    <property type="term" value="F:peroxidase activity"/>
    <property type="evidence" value="ECO:0007669"/>
    <property type="project" value="UniProtKB-KW"/>
</dbReference>
<evidence type="ECO:0000256" key="3">
    <source>
        <dbReference type="ARBA" id="ARBA00022559"/>
    </source>
</evidence>
<reference evidence="7" key="1">
    <citation type="submission" date="2020-11" db="EMBL/GenBank/DDBJ databases">
        <authorList>
            <person name="Tran Van P."/>
        </authorList>
    </citation>
    <scope>NUCLEOTIDE SEQUENCE</scope>
</reference>
<dbReference type="CDD" id="cd09823">
    <property type="entry name" value="peroxinectin_like"/>
    <property type="match status" value="1"/>
</dbReference>
<evidence type="ECO:0000313" key="8">
    <source>
        <dbReference type="Proteomes" id="UP000728032"/>
    </source>
</evidence>
<comment type="subcellular location">
    <subcellularLocation>
        <location evidence="1">Secreted</location>
    </subcellularLocation>
</comment>
<proteinExistence type="predicted"/>
<dbReference type="OrthoDB" id="823504at2759"/>
<dbReference type="Gene3D" id="1.10.640.10">
    <property type="entry name" value="Haem peroxidase domain superfamily, animal type"/>
    <property type="match status" value="1"/>
</dbReference>
<evidence type="ECO:0000256" key="4">
    <source>
        <dbReference type="ARBA" id="ARBA00022729"/>
    </source>
</evidence>
<sequence length="749" mass="85600">SNRCPLSNGAHGICCPKEVRKPIESRLPIRIPLPVRPSAKIKHISLEDIDRAAAESHRFIENYIRTERELISKGVFQRHGSTQSQHQAFFGPFDENQFQLTKGGFINLLTTDFPYNEVMKVQFKLTNEEARDGLWKYSLENTELEKYCIQEPVCKQSKYRSADGSCNNLQRPLWGKSNTPFVRLIPPAYADGLSVSRISVTGEELPGARFVSLAAATESNINDKKFTLFVMQWGQVGSAQFIDHDLTLTASTRASTGEGLICCPDEARSPGVRNIRHPSCLPIPIPKGDPFYTKHRQSCMNFVRNAPSPRANCALGHREQMNTLTQIIDGSMVYGSDIDRAKHLREFKRGRLRISIVNNVEFLPFDTQNRSDECAVPERDRNRVQCFVGGDVRVNEQTGLAMVHNLLLREHNRLAEILLKLNPKWNDETVYQEARRIVAAQIQHITYNEWAPLIIGRSVMKEFNILPKAYGYSFDYDPKLNPNIINSFATAAYRFHTLIQGFIELMDSNGRVTEKLQLRNLFNNPQTLYRNGAFDEYLNGYTAEPTQTFDKHFTQELTEHLFEERNTGFGMDLIALNIQRGREHGLPGYNEYRKICGMNAINSFKELDRVMQSGSAQTFAKLYKSVDDIDLFIAGNHEKRLADAVVGPTFACILAEQHRRNKLGDRFWYENGDMAHSFTEEQLREIRKSSLARLICDNSDQIKVMQPLAFLQPINWNSRIPCDRIAKVNLQYWRGEKDFGSSARLSLEN</sequence>
<name>A0A7R9LZY1_9ACAR</name>
<dbReference type="GO" id="GO:0006979">
    <property type="term" value="P:response to oxidative stress"/>
    <property type="evidence" value="ECO:0007669"/>
    <property type="project" value="InterPro"/>
</dbReference>
<dbReference type="EMBL" id="OC919269">
    <property type="protein sequence ID" value="CAD7651021.1"/>
    <property type="molecule type" value="Genomic_DNA"/>
</dbReference>
<keyword evidence="4" id="KW-0732">Signal</keyword>
<keyword evidence="3" id="KW-0575">Peroxidase</keyword>
<evidence type="ECO:0000256" key="2">
    <source>
        <dbReference type="ARBA" id="ARBA00022525"/>
    </source>
</evidence>
<dbReference type="PANTHER" id="PTHR11475">
    <property type="entry name" value="OXIDASE/PEROXIDASE"/>
    <property type="match status" value="1"/>
</dbReference>
<evidence type="ECO:0000256" key="5">
    <source>
        <dbReference type="ARBA" id="ARBA00023180"/>
    </source>
</evidence>
<evidence type="ECO:0008006" key="9">
    <source>
        <dbReference type="Google" id="ProtNLM"/>
    </source>
</evidence>
<dbReference type="Pfam" id="PF03098">
    <property type="entry name" value="An_peroxidase"/>
    <property type="match status" value="1"/>
</dbReference>
<dbReference type="PROSITE" id="PS50292">
    <property type="entry name" value="PEROXIDASE_3"/>
    <property type="match status" value="1"/>
</dbReference>
<dbReference type="EMBL" id="CAJPVJ010004444">
    <property type="protein sequence ID" value="CAG2168616.1"/>
    <property type="molecule type" value="Genomic_DNA"/>
</dbReference>
<dbReference type="GO" id="GO:0005576">
    <property type="term" value="C:extracellular region"/>
    <property type="evidence" value="ECO:0007669"/>
    <property type="project" value="UniProtKB-SubCell"/>
</dbReference>
<gene>
    <name evidence="7" type="ORF">ONB1V03_LOCUS8103</name>
</gene>
<accession>A0A7R9LZY1</accession>
<dbReference type="GO" id="GO:0046872">
    <property type="term" value="F:metal ion binding"/>
    <property type="evidence" value="ECO:0007669"/>
    <property type="project" value="UniProtKB-KW"/>
</dbReference>
<keyword evidence="2" id="KW-0964">Secreted</keyword>
<dbReference type="PRINTS" id="PR00457">
    <property type="entry name" value="ANPEROXIDASE"/>
</dbReference>
<keyword evidence="6" id="KW-0349">Heme</keyword>
<dbReference type="AlphaFoldDB" id="A0A7R9LZY1"/>
<feature type="non-terminal residue" evidence="7">
    <location>
        <position position="749"/>
    </location>
</feature>